<name>B7SV53_9VIRU</name>
<evidence type="ECO:0000313" key="2">
    <source>
        <dbReference type="Proteomes" id="UP000011785"/>
    </source>
</evidence>
<dbReference type="EMBL" id="EU747721">
    <property type="protein sequence ID" value="ACH96162.1"/>
    <property type="molecule type" value="Genomic_DNA"/>
</dbReference>
<dbReference type="GeneID" id="7047212"/>
<proteinExistence type="predicted"/>
<dbReference type="RefSeq" id="YP_002321343.1">
    <property type="nucleotide sequence ID" value="NC_011588.1"/>
</dbReference>
<dbReference type="KEGG" id="vg:7047212"/>
<reference evidence="1 2" key="1">
    <citation type="journal article" date="2008" name="J. Virol. Methods">
        <title>Sequencing of the large dsDNA genome of Oryctes rhinoceros nudivirus using multiple displacement amplification of nanogram amounts of virus DNA.</title>
        <authorList>
            <person name="Wang Y."/>
            <person name="Kleespies R.G."/>
            <person name="Ramle M.B."/>
            <person name="Jehle J.A."/>
        </authorList>
    </citation>
    <scope>NUCLEOTIDE SEQUENCE [LARGE SCALE GENOMIC DNA]</scope>
    <source>
        <strain evidence="2">Isolate Oryctes rhinoceros/Malaysia/Ma07/2007</strain>
    </source>
</reference>
<dbReference type="Proteomes" id="UP000011785">
    <property type="component" value="Segment"/>
</dbReference>
<organism evidence="2">
    <name type="scientific">Oryctes rhinoceros nudivirus</name>
    <dbReference type="NCBI Taxonomy" id="92521"/>
    <lineage>
        <taxon>Viruses</taxon>
        <taxon>Viruses incertae sedis</taxon>
        <taxon>Naldaviricetes</taxon>
        <taxon>Lefavirales</taxon>
        <taxon>Nudiviridae</taxon>
        <taxon>Alphanudivirus</taxon>
        <taxon>Alphanudivirus oryrhinocerotis</taxon>
    </lineage>
</organism>
<accession>B7SV53</accession>
<keyword evidence="2" id="KW-1185">Reference proteome</keyword>
<sequence length="61" mass="7151">MRTHTKLYVQIDVGCVCVGEKEREFMKVEWVRTNISKSLGFETTFQVSHGFLSLKFKLVIR</sequence>
<protein>
    <submittedName>
        <fullName evidence="1">Uncharacterized protein</fullName>
    </submittedName>
</protein>
<evidence type="ECO:0000313" key="1">
    <source>
        <dbReference type="EMBL" id="ACH96162.1"/>
    </source>
</evidence>